<comment type="caution">
    <text evidence="17">The sequence shown here is derived from an EMBL/GenBank/DDBJ whole genome shotgun (WGS) entry which is preliminary data.</text>
</comment>
<dbReference type="GO" id="GO:0005524">
    <property type="term" value="F:ATP binding"/>
    <property type="evidence" value="ECO:0007669"/>
    <property type="project" value="UniProtKB-UniRule"/>
</dbReference>
<dbReference type="AlphaFoldDB" id="A0A922DBB9"/>
<dbReference type="PROSITE" id="PS50011">
    <property type="entry name" value="PROTEIN_KINASE_DOM"/>
    <property type="match status" value="1"/>
</dbReference>
<proteinExistence type="predicted"/>
<dbReference type="InterPro" id="IPR000719">
    <property type="entry name" value="Prot_kinase_dom"/>
</dbReference>
<feature type="domain" description="PAC" evidence="16">
    <location>
        <begin position="272"/>
        <end position="326"/>
    </location>
</feature>
<evidence type="ECO:0000256" key="10">
    <source>
        <dbReference type="ARBA" id="ARBA00047899"/>
    </source>
</evidence>
<evidence type="ECO:0000256" key="8">
    <source>
        <dbReference type="ARBA" id="ARBA00022840"/>
    </source>
</evidence>
<feature type="domain" description="PAS" evidence="15">
    <location>
        <begin position="198"/>
        <end position="269"/>
    </location>
</feature>
<feature type="binding site" evidence="12">
    <location>
        <position position="706"/>
    </location>
    <ligand>
        <name>ATP</name>
        <dbReference type="ChEBI" id="CHEBI:30616"/>
    </ligand>
</feature>
<dbReference type="SMART" id="SM00086">
    <property type="entry name" value="PAC"/>
    <property type="match status" value="2"/>
</dbReference>
<dbReference type="PANTHER" id="PTHR47429">
    <property type="entry name" value="PROTEIN TWIN LOV 1"/>
    <property type="match status" value="1"/>
</dbReference>
<comment type="catalytic activity">
    <reaction evidence="11">
        <text>L-seryl-[protein] + ATP = O-phospho-L-seryl-[protein] + ADP + H(+)</text>
        <dbReference type="Rhea" id="RHEA:17989"/>
        <dbReference type="Rhea" id="RHEA-COMP:9863"/>
        <dbReference type="Rhea" id="RHEA-COMP:11604"/>
        <dbReference type="ChEBI" id="CHEBI:15378"/>
        <dbReference type="ChEBI" id="CHEBI:29999"/>
        <dbReference type="ChEBI" id="CHEBI:30616"/>
        <dbReference type="ChEBI" id="CHEBI:83421"/>
        <dbReference type="ChEBI" id="CHEBI:456216"/>
        <dbReference type="EC" id="2.7.11.1"/>
    </reaction>
</comment>
<dbReference type="NCBIfam" id="TIGR00229">
    <property type="entry name" value="sensory_box"/>
    <property type="match status" value="2"/>
</dbReference>
<feature type="domain" description="PAS" evidence="15">
    <location>
        <begin position="480"/>
        <end position="549"/>
    </location>
</feature>
<dbReference type="FunFam" id="3.30.450.20:FF:000002">
    <property type="entry name" value="LOV domain-containing protein"/>
    <property type="match status" value="1"/>
</dbReference>
<dbReference type="FunFam" id="3.30.200.20:FF:000133">
    <property type="entry name" value="LOV domain-containing protein"/>
    <property type="match status" value="1"/>
</dbReference>
<feature type="domain" description="PAC" evidence="16">
    <location>
        <begin position="550"/>
        <end position="604"/>
    </location>
</feature>
<dbReference type="PROSITE" id="PS50112">
    <property type="entry name" value="PAS"/>
    <property type="match status" value="2"/>
</dbReference>
<feature type="compositionally biased region" description="Acidic residues" evidence="13">
    <location>
        <begin position="447"/>
        <end position="461"/>
    </location>
</feature>
<evidence type="ECO:0000256" key="12">
    <source>
        <dbReference type="PROSITE-ProRule" id="PRU10141"/>
    </source>
</evidence>
<feature type="compositionally biased region" description="Polar residues" evidence="13">
    <location>
        <begin position="26"/>
        <end position="44"/>
    </location>
</feature>
<evidence type="ECO:0000256" key="9">
    <source>
        <dbReference type="ARBA" id="ARBA00022991"/>
    </source>
</evidence>
<evidence type="ECO:0000256" key="13">
    <source>
        <dbReference type="SAM" id="MobiDB-lite"/>
    </source>
</evidence>
<evidence type="ECO:0000256" key="11">
    <source>
        <dbReference type="ARBA" id="ARBA00048679"/>
    </source>
</evidence>
<evidence type="ECO:0000313" key="18">
    <source>
        <dbReference type="Proteomes" id="UP000811246"/>
    </source>
</evidence>
<evidence type="ECO:0000256" key="6">
    <source>
        <dbReference type="ARBA" id="ARBA00022741"/>
    </source>
</evidence>
<dbReference type="GO" id="GO:0004674">
    <property type="term" value="F:protein serine/threonine kinase activity"/>
    <property type="evidence" value="ECO:0007669"/>
    <property type="project" value="UniProtKB-KW"/>
</dbReference>
<dbReference type="EMBL" id="CM031837">
    <property type="protein sequence ID" value="KAG6681626.1"/>
    <property type="molecule type" value="Genomic_DNA"/>
</dbReference>
<keyword evidence="4" id="KW-0288">FMN</keyword>
<feature type="region of interest" description="Disordered" evidence="13">
    <location>
        <begin position="1"/>
        <end position="75"/>
    </location>
</feature>
<feature type="region of interest" description="Disordered" evidence="13">
    <location>
        <begin position="104"/>
        <end position="196"/>
    </location>
</feature>
<evidence type="ECO:0000256" key="7">
    <source>
        <dbReference type="ARBA" id="ARBA00022777"/>
    </source>
</evidence>
<dbReference type="InterPro" id="IPR000014">
    <property type="entry name" value="PAS"/>
</dbReference>
<dbReference type="SMART" id="SM00091">
    <property type="entry name" value="PAS"/>
    <property type="match status" value="2"/>
</dbReference>
<name>A0A922DBB9_CARIL</name>
<dbReference type="Pfam" id="PF00069">
    <property type="entry name" value="Pkinase"/>
    <property type="match status" value="1"/>
</dbReference>
<feature type="compositionally biased region" description="Polar residues" evidence="13">
    <location>
        <begin position="402"/>
        <end position="411"/>
    </location>
</feature>
<evidence type="ECO:0000259" key="15">
    <source>
        <dbReference type="PROSITE" id="PS50112"/>
    </source>
</evidence>
<organism evidence="17 18">
    <name type="scientific">Carya illinoinensis</name>
    <name type="common">Pecan</name>
    <dbReference type="NCBI Taxonomy" id="32201"/>
    <lineage>
        <taxon>Eukaryota</taxon>
        <taxon>Viridiplantae</taxon>
        <taxon>Streptophyta</taxon>
        <taxon>Embryophyta</taxon>
        <taxon>Tracheophyta</taxon>
        <taxon>Spermatophyta</taxon>
        <taxon>Magnoliopsida</taxon>
        <taxon>eudicotyledons</taxon>
        <taxon>Gunneridae</taxon>
        <taxon>Pentapetalae</taxon>
        <taxon>rosids</taxon>
        <taxon>fabids</taxon>
        <taxon>Fagales</taxon>
        <taxon>Juglandaceae</taxon>
        <taxon>Carya</taxon>
    </lineage>
</organism>
<dbReference type="GO" id="GO:0009882">
    <property type="term" value="F:blue light photoreceptor activity"/>
    <property type="evidence" value="ECO:0007669"/>
    <property type="project" value="UniProtKB-ARBA"/>
</dbReference>
<feature type="compositionally biased region" description="Polar residues" evidence="13">
    <location>
        <begin position="1"/>
        <end position="10"/>
    </location>
</feature>
<dbReference type="InterPro" id="IPR001610">
    <property type="entry name" value="PAC"/>
</dbReference>
<sequence length="834" mass="93183">MEQLEKQSSLIPPLPRDSRGSLEVFNPSTYSNRPTNPAVRSQPSWKGWVEPPESPEPDPSSKLSPNSGLAEVTATSWMALKDTTPPVPPQPAKTSPIAQKTLSAIFNDQDDREKPMGKMQSASGEVGSAAQRAAEWGLVLKTDTETGKPQGVSVRNSGGGGDDSNNRPGNSRRDSNNSVRSSGDLSEDGGKERGIPRVSEDLKDALSTFQQTFVVSDATKPDYPIMYASAGFFKMTGYTSKEVVGRNCRFLQGKDTDPEDVAKIREALESGKSYCGRLLNYKKDGTPFWNLLTISPIKDDAGQVLKFIGMQVEVSKHTEGFKDKLVRPNGLPESLIRYDARQKEMASSSVSELVQAVKRPRALSESINRPLRKSGGGKEEERIESLTRRNSESVAPPRRNSHAGTRSSMQRISELPEKKPKKSGRRSFMGVIRKSKSNIKDSLDFETPMDGDETDDDDDERPENVDDKVRKKDMRKGIDLATTLERIEKNFVITDPRLPDNPIIFASDSFLELTEYSREEILGRNCRFLQGPETDPETVRKIREAIDNQTDVTVQLINYTKSGKKFWNLFHLQPMRDQKGEVQYFIGVQLDGSQHVEPLRNCIPEDTAKESEQLVKETAENVDDAVRELPDANLKPEDLWSNHSKVVHPKPHRKDSPSWRAIQKILDNGEQIGLKHFRPIKPLGCGDTGSVHLVELCGSGLCFAMKAMDKNVMLNRNKVHRACAEREILDMLDHPFLPALYASFQTKTHVCLITDYCPGGELFLLLDRQPAKVLKEDAVRFYAAEVVVALEYLHCQGIIYRDLKPENVLLQSNGHISLTDFDLSCLTSCKPQVF</sequence>
<protein>
    <recommendedName>
        <fullName evidence="1">non-specific serine/threonine protein kinase</fullName>
        <ecNumber evidence="1">2.7.11.1</ecNumber>
    </recommendedName>
</protein>
<dbReference type="InterPro" id="IPR017441">
    <property type="entry name" value="Protein_kinase_ATP_BS"/>
</dbReference>
<evidence type="ECO:0000313" key="17">
    <source>
        <dbReference type="EMBL" id="KAG6681626.1"/>
    </source>
</evidence>
<evidence type="ECO:0000256" key="1">
    <source>
        <dbReference type="ARBA" id="ARBA00012513"/>
    </source>
</evidence>
<evidence type="ECO:0000259" key="14">
    <source>
        <dbReference type="PROSITE" id="PS50011"/>
    </source>
</evidence>
<keyword evidence="9" id="KW-0157">Chromophore</keyword>
<evidence type="ECO:0000256" key="2">
    <source>
        <dbReference type="ARBA" id="ARBA00022527"/>
    </source>
</evidence>
<dbReference type="PROSITE" id="PS50113">
    <property type="entry name" value="PAC"/>
    <property type="match status" value="2"/>
</dbReference>
<keyword evidence="3" id="KW-0285">Flavoprotein</keyword>
<dbReference type="FunFam" id="3.30.450.20:FF:000036">
    <property type="entry name" value="Putative LOV domain-containing protein"/>
    <property type="match status" value="1"/>
</dbReference>
<dbReference type="EC" id="2.7.11.1" evidence="1"/>
<dbReference type="FunFam" id="1.10.510.10:FF:000294">
    <property type="entry name" value="Serine/threonine-protein kinase OXI1"/>
    <property type="match status" value="1"/>
</dbReference>
<dbReference type="PROSITE" id="PS00108">
    <property type="entry name" value="PROTEIN_KINASE_ST"/>
    <property type="match status" value="1"/>
</dbReference>
<evidence type="ECO:0000256" key="5">
    <source>
        <dbReference type="ARBA" id="ARBA00022679"/>
    </source>
</evidence>
<keyword evidence="5" id="KW-0808">Transferase</keyword>
<keyword evidence="2" id="KW-0723">Serine/threonine-protein kinase</keyword>
<dbReference type="InterPro" id="IPR008271">
    <property type="entry name" value="Ser/Thr_kinase_AS"/>
</dbReference>
<dbReference type="CDD" id="cd00130">
    <property type="entry name" value="PAS"/>
    <property type="match status" value="2"/>
</dbReference>
<dbReference type="SMART" id="SM00220">
    <property type="entry name" value="S_TKc"/>
    <property type="match status" value="1"/>
</dbReference>
<reference evidence="17" key="1">
    <citation type="submission" date="2021-01" db="EMBL/GenBank/DDBJ databases">
        <authorList>
            <person name="Lovell J.T."/>
            <person name="Bentley N."/>
            <person name="Bhattarai G."/>
            <person name="Jenkins J.W."/>
            <person name="Sreedasyam A."/>
            <person name="Alarcon Y."/>
            <person name="Bock C."/>
            <person name="Boston L."/>
            <person name="Carlson J."/>
            <person name="Cervantes K."/>
            <person name="Clermont K."/>
            <person name="Krom N."/>
            <person name="Kubenka K."/>
            <person name="Mamidi S."/>
            <person name="Mattison C."/>
            <person name="Monteros M."/>
            <person name="Pisani C."/>
            <person name="Plott C."/>
            <person name="Rajasekar S."/>
            <person name="Rhein H.S."/>
            <person name="Rohla C."/>
            <person name="Song M."/>
            <person name="Hilaire R.S."/>
            <person name="Shu S."/>
            <person name="Wells L."/>
            <person name="Wang X."/>
            <person name="Webber J."/>
            <person name="Heerema R.J."/>
            <person name="Klein P."/>
            <person name="Conner P."/>
            <person name="Grauke L."/>
            <person name="Grimwood J."/>
            <person name="Schmutz J."/>
            <person name="Randall J.J."/>
        </authorList>
    </citation>
    <scope>NUCLEOTIDE SEQUENCE</scope>
    <source>
        <tissue evidence="17">Leaf</tissue>
    </source>
</reference>
<dbReference type="InterPro" id="IPR000700">
    <property type="entry name" value="PAS-assoc_C"/>
</dbReference>
<comment type="catalytic activity">
    <reaction evidence="10">
        <text>L-threonyl-[protein] + ATP = O-phospho-L-threonyl-[protein] + ADP + H(+)</text>
        <dbReference type="Rhea" id="RHEA:46608"/>
        <dbReference type="Rhea" id="RHEA-COMP:11060"/>
        <dbReference type="Rhea" id="RHEA-COMP:11605"/>
        <dbReference type="ChEBI" id="CHEBI:15378"/>
        <dbReference type="ChEBI" id="CHEBI:30013"/>
        <dbReference type="ChEBI" id="CHEBI:30616"/>
        <dbReference type="ChEBI" id="CHEBI:61977"/>
        <dbReference type="ChEBI" id="CHEBI:456216"/>
        <dbReference type="EC" id="2.7.11.1"/>
    </reaction>
</comment>
<keyword evidence="7" id="KW-0418">Kinase</keyword>
<keyword evidence="6 12" id="KW-0547">Nucleotide-binding</keyword>
<feature type="region of interest" description="Disordered" evidence="13">
    <location>
        <begin position="361"/>
        <end position="470"/>
    </location>
</feature>
<accession>A0A922DBB9</accession>
<dbReference type="Pfam" id="PF13426">
    <property type="entry name" value="PAS_9"/>
    <property type="match status" value="2"/>
</dbReference>
<evidence type="ECO:0000256" key="3">
    <source>
        <dbReference type="ARBA" id="ARBA00022630"/>
    </source>
</evidence>
<dbReference type="Proteomes" id="UP000811246">
    <property type="component" value="Chromosome 13"/>
</dbReference>
<keyword evidence="8 12" id="KW-0067">ATP-binding</keyword>
<gene>
    <name evidence="17" type="ORF">I3842_13G102500</name>
</gene>
<dbReference type="GO" id="GO:0005634">
    <property type="term" value="C:nucleus"/>
    <property type="evidence" value="ECO:0007669"/>
    <property type="project" value="TreeGrafter"/>
</dbReference>
<evidence type="ECO:0000256" key="4">
    <source>
        <dbReference type="ARBA" id="ARBA00022643"/>
    </source>
</evidence>
<dbReference type="PROSITE" id="PS00107">
    <property type="entry name" value="PROTEIN_KINASE_ATP"/>
    <property type="match status" value="1"/>
</dbReference>
<evidence type="ECO:0000259" key="16">
    <source>
        <dbReference type="PROSITE" id="PS50113"/>
    </source>
</evidence>
<feature type="domain" description="Protein kinase" evidence="14">
    <location>
        <begin position="677"/>
        <end position="834"/>
    </location>
</feature>
<dbReference type="PANTHER" id="PTHR47429:SF2">
    <property type="entry name" value="PROTEIN TWIN LOV 1"/>
    <property type="match status" value="1"/>
</dbReference>
<feature type="compositionally biased region" description="Basic and acidic residues" evidence="13">
    <location>
        <begin position="376"/>
        <end position="391"/>
    </location>
</feature>